<keyword evidence="4" id="KW-0472">Membrane</keyword>
<comment type="caution">
    <text evidence="5">The sequence shown here is derived from an EMBL/GenBank/DDBJ whole genome shotgun (WGS) entry which is preliminary data.</text>
</comment>
<organism evidence="5 6">
    <name type="scientific">Tetraparma gracilis</name>
    <dbReference type="NCBI Taxonomy" id="2962635"/>
    <lineage>
        <taxon>Eukaryota</taxon>
        <taxon>Sar</taxon>
        <taxon>Stramenopiles</taxon>
        <taxon>Ochrophyta</taxon>
        <taxon>Bolidophyceae</taxon>
        <taxon>Parmales</taxon>
        <taxon>Triparmaceae</taxon>
        <taxon>Tetraparma</taxon>
    </lineage>
</organism>
<evidence type="ECO:0000256" key="3">
    <source>
        <dbReference type="ARBA" id="ARBA00022989"/>
    </source>
</evidence>
<evidence type="ECO:0000256" key="4">
    <source>
        <dbReference type="ARBA" id="ARBA00023136"/>
    </source>
</evidence>
<name>A0ABQ6MNZ1_9STRA</name>
<evidence type="ECO:0000256" key="1">
    <source>
        <dbReference type="ARBA" id="ARBA00004141"/>
    </source>
</evidence>
<reference evidence="5 6" key="1">
    <citation type="journal article" date="2023" name="Commun. Biol.">
        <title>Genome analysis of Parmales, the sister group of diatoms, reveals the evolutionary specialization of diatoms from phago-mixotrophs to photoautotrophs.</title>
        <authorList>
            <person name="Ban H."/>
            <person name="Sato S."/>
            <person name="Yoshikawa S."/>
            <person name="Yamada K."/>
            <person name="Nakamura Y."/>
            <person name="Ichinomiya M."/>
            <person name="Sato N."/>
            <person name="Blanc-Mathieu R."/>
            <person name="Endo H."/>
            <person name="Kuwata A."/>
            <person name="Ogata H."/>
        </authorList>
    </citation>
    <scope>NUCLEOTIDE SEQUENCE [LARGE SCALE GENOMIC DNA]</scope>
</reference>
<dbReference type="PANTHER" id="PTHR12428:SF65">
    <property type="entry name" value="CYTOCHROME C OXIDASE ASSEMBLY PROTEIN COX18, MITOCHONDRIAL"/>
    <property type="match status" value="1"/>
</dbReference>
<gene>
    <name evidence="5" type="ORF">TeGR_g7217</name>
</gene>
<protein>
    <recommendedName>
        <fullName evidence="7">Mitochondrial inner membrane protein OXA1L</fullName>
    </recommendedName>
</protein>
<dbReference type="EMBL" id="BRYB01004376">
    <property type="protein sequence ID" value="GMI30019.1"/>
    <property type="molecule type" value="Genomic_DNA"/>
</dbReference>
<dbReference type="PANTHER" id="PTHR12428">
    <property type="entry name" value="OXA1"/>
    <property type="match status" value="1"/>
</dbReference>
<feature type="non-terminal residue" evidence="5">
    <location>
        <position position="1"/>
    </location>
</feature>
<comment type="subcellular location">
    <subcellularLocation>
        <location evidence="1">Membrane</location>
        <topology evidence="1">Multi-pass membrane protein</topology>
    </subcellularLocation>
</comment>
<accession>A0ABQ6MNZ1</accession>
<sequence>YLGAYGDFTNLTIPDASFILPLYCAGSFLAMVEMGADGMDPQQSKIMKNVMRGLALVMIPFSTQIPQGVFAYWCTNNTWSVLQTAVLKNKPIKKALGIWEPPKRVAGEQQDLMKMFNASMDKLKGVSEEEVKKKEAMEAVEKTEVFSHKPKAKKSKK</sequence>
<keyword evidence="6" id="KW-1185">Reference proteome</keyword>
<dbReference type="Proteomes" id="UP001165060">
    <property type="component" value="Unassembled WGS sequence"/>
</dbReference>
<evidence type="ECO:0008006" key="7">
    <source>
        <dbReference type="Google" id="ProtNLM"/>
    </source>
</evidence>
<proteinExistence type="predicted"/>
<evidence type="ECO:0000256" key="2">
    <source>
        <dbReference type="ARBA" id="ARBA00022692"/>
    </source>
</evidence>
<evidence type="ECO:0000313" key="6">
    <source>
        <dbReference type="Proteomes" id="UP001165060"/>
    </source>
</evidence>
<dbReference type="InterPro" id="IPR001708">
    <property type="entry name" value="YidC/ALB3/OXA1/COX18"/>
</dbReference>
<evidence type="ECO:0000313" key="5">
    <source>
        <dbReference type="EMBL" id="GMI30019.1"/>
    </source>
</evidence>
<keyword evidence="3" id="KW-1133">Transmembrane helix</keyword>
<keyword evidence="2" id="KW-0812">Transmembrane</keyword>